<feature type="compositionally biased region" description="Acidic residues" evidence="3">
    <location>
        <begin position="639"/>
        <end position="649"/>
    </location>
</feature>
<feature type="compositionally biased region" description="Low complexity" evidence="3">
    <location>
        <begin position="669"/>
        <end position="686"/>
    </location>
</feature>
<accession>A0AA40DD13</accession>
<dbReference type="Pfam" id="PF00648">
    <property type="entry name" value="Peptidase_C2"/>
    <property type="match status" value="1"/>
</dbReference>
<evidence type="ECO:0000256" key="3">
    <source>
        <dbReference type="SAM" id="MobiDB-lite"/>
    </source>
</evidence>
<feature type="region of interest" description="Disordered" evidence="3">
    <location>
        <begin position="629"/>
        <end position="715"/>
    </location>
</feature>
<dbReference type="EMBL" id="JAULSY010000045">
    <property type="protein sequence ID" value="KAK0669227.1"/>
    <property type="molecule type" value="Genomic_DNA"/>
</dbReference>
<dbReference type="Gene3D" id="3.90.70.10">
    <property type="entry name" value="Cysteine proteinases"/>
    <property type="match status" value="1"/>
</dbReference>
<organism evidence="5 6">
    <name type="scientific">Cercophora samala</name>
    <dbReference type="NCBI Taxonomy" id="330535"/>
    <lineage>
        <taxon>Eukaryota</taxon>
        <taxon>Fungi</taxon>
        <taxon>Dikarya</taxon>
        <taxon>Ascomycota</taxon>
        <taxon>Pezizomycotina</taxon>
        <taxon>Sordariomycetes</taxon>
        <taxon>Sordariomycetidae</taxon>
        <taxon>Sordariales</taxon>
        <taxon>Lasiosphaeriaceae</taxon>
        <taxon>Cercophora</taxon>
    </lineage>
</organism>
<dbReference type="SMART" id="SM00230">
    <property type="entry name" value="CysPc"/>
    <property type="match status" value="1"/>
</dbReference>
<dbReference type="PROSITE" id="PS50203">
    <property type="entry name" value="CALPAIN_CAT"/>
    <property type="match status" value="1"/>
</dbReference>
<dbReference type="InterPro" id="IPR022684">
    <property type="entry name" value="Calpain_cysteine_protease"/>
</dbReference>
<dbReference type="PRINTS" id="PR00704">
    <property type="entry name" value="CALPAIN"/>
</dbReference>
<feature type="region of interest" description="Disordered" evidence="3">
    <location>
        <begin position="1"/>
        <end position="22"/>
    </location>
</feature>
<dbReference type="AlphaFoldDB" id="A0AA40DD13"/>
<evidence type="ECO:0000313" key="5">
    <source>
        <dbReference type="EMBL" id="KAK0669227.1"/>
    </source>
</evidence>
<keyword evidence="6" id="KW-1185">Reference proteome</keyword>
<keyword evidence="2" id="KW-0788">Thiol protease</keyword>
<comment type="caution">
    <text evidence="5">The sequence shown here is derived from an EMBL/GenBank/DDBJ whole genome shotgun (WGS) entry which is preliminary data.</text>
</comment>
<dbReference type="InterPro" id="IPR038765">
    <property type="entry name" value="Papain-like_cys_pep_sf"/>
</dbReference>
<dbReference type="GO" id="GO:0006508">
    <property type="term" value="P:proteolysis"/>
    <property type="evidence" value="ECO:0007669"/>
    <property type="project" value="UniProtKB-KW"/>
</dbReference>
<keyword evidence="2" id="KW-0645">Protease</keyword>
<reference evidence="5" key="1">
    <citation type="submission" date="2023-06" db="EMBL/GenBank/DDBJ databases">
        <title>Genome-scale phylogeny and comparative genomics of the fungal order Sordariales.</title>
        <authorList>
            <consortium name="Lawrence Berkeley National Laboratory"/>
            <person name="Hensen N."/>
            <person name="Bonometti L."/>
            <person name="Westerberg I."/>
            <person name="Brannstrom I.O."/>
            <person name="Guillou S."/>
            <person name="Cros-Aarteil S."/>
            <person name="Calhoun S."/>
            <person name="Haridas S."/>
            <person name="Kuo A."/>
            <person name="Mondo S."/>
            <person name="Pangilinan J."/>
            <person name="Riley R."/>
            <person name="Labutti K."/>
            <person name="Andreopoulos B."/>
            <person name="Lipzen A."/>
            <person name="Chen C."/>
            <person name="Yanf M."/>
            <person name="Daum C."/>
            <person name="Ng V."/>
            <person name="Clum A."/>
            <person name="Steindorff A."/>
            <person name="Ohm R."/>
            <person name="Martin F."/>
            <person name="Silar P."/>
            <person name="Natvig D."/>
            <person name="Lalanne C."/>
            <person name="Gautier V."/>
            <person name="Ament-Velasquez S.L."/>
            <person name="Kruys A."/>
            <person name="Hutchinson M.I."/>
            <person name="Powell A.J."/>
            <person name="Barry K."/>
            <person name="Miller A.N."/>
            <person name="Grigoriev I.V."/>
            <person name="Debuchy R."/>
            <person name="Gladieux P."/>
            <person name="Thoren M.H."/>
            <person name="Johannesson H."/>
        </authorList>
    </citation>
    <scope>NUCLEOTIDE SEQUENCE</scope>
    <source>
        <strain evidence="5">CBS 307.81</strain>
    </source>
</reference>
<feature type="active site" evidence="1 2">
    <location>
        <position position="417"/>
    </location>
</feature>
<protein>
    <submittedName>
        <fullName evidence="5">Calpain</fullName>
    </submittedName>
</protein>
<feature type="active site" evidence="1 2">
    <location>
        <position position="392"/>
    </location>
</feature>
<sequence>MTSGSSSPPPAPKSKKPPQQQVHSFWDKYITKSPGKVTTIFPPSLYSSLLPRPSTLTKNDTTTSPTTTNFGSSYAEAADACRAKIARIVRDCHRTNTKFTDPDFDLKGNQWDCLLGLTWRPPPTKGNPAAVESALGTLETMQVFDGTDCLQLTVPMLRKIMGKRVLDEEQEGRDDDVEYDPEPKAVHRVGWIFEDPKFEVDGFSSSDIMQGSNSLDCWWLSAVATICHRRELMDKICVARDEECGVYGFVFYRDGGWVYTVVDDHLCLTNGDYEGGGHDPSNAIVKKWRRDKQTGSQALYFAACREENETWLPLLEKAYAKAHGDYHAIWGGWVGEGVEDLTGGVNSELALEDVLFKEKLWKELVNESGNFVFGLDILDRNGSDKNGLANAHAYSLLAAREEVGEDGKTVRLVKIRNPWGERGGDGMGEWTGPWSDGSKEWTPYWLTKLDYRFEDDGVFWMNYKDMLHTFTNLYRTRLFDDQWAVAHEWTNVNVAWVSGYLQRKFVIEVKTATTAVFVLQQLDTRYFTGLEGEYSFLLHFILQKQGAEPGDYLCRVRPQAENFFRANRSINCEIDLEPGIYEVLPKITAERDTSKPPVEAIVKSSARRRPEKLRQVGLSFDLAHAKAFKEEEKNGDAGDGWETEQEDGEAEKASVTEAGEETPEESDETQTAAGAEEGQQNAQGAEENNDDEDEDEDEDEDDEDQPPPWNAVAVIGLRVYSQDPDLAIKLTSPSSDEEASSIVRGT</sequence>
<keyword evidence="2" id="KW-0378">Hydrolase</keyword>
<evidence type="ECO:0000259" key="4">
    <source>
        <dbReference type="PROSITE" id="PS50203"/>
    </source>
</evidence>
<dbReference type="InterPro" id="IPR001300">
    <property type="entry name" value="Peptidase_C2_calpain_cat"/>
</dbReference>
<feature type="compositionally biased region" description="Acidic residues" evidence="3">
    <location>
        <begin position="687"/>
        <end position="705"/>
    </location>
</feature>
<name>A0AA40DD13_9PEZI</name>
<proteinExistence type="predicted"/>
<dbReference type="SUPFAM" id="SSF54001">
    <property type="entry name" value="Cysteine proteinases"/>
    <property type="match status" value="1"/>
</dbReference>
<dbReference type="PANTHER" id="PTHR10183">
    <property type="entry name" value="CALPAIN"/>
    <property type="match status" value="1"/>
</dbReference>
<dbReference type="PANTHER" id="PTHR10183:SF425">
    <property type="entry name" value="CALPAIN-5"/>
    <property type="match status" value="1"/>
</dbReference>
<evidence type="ECO:0000313" key="6">
    <source>
        <dbReference type="Proteomes" id="UP001174997"/>
    </source>
</evidence>
<dbReference type="Proteomes" id="UP001174997">
    <property type="component" value="Unassembled WGS sequence"/>
</dbReference>
<dbReference type="GO" id="GO:0004198">
    <property type="term" value="F:calcium-dependent cysteine-type endopeptidase activity"/>
    <property type="evidence" value="ECO:0007669"/>
    <property type="project" value="InterPro"/>
</dbReference>
<evidence type="ECO:0000256" key="2">
    <source>
        <dbReference type="PROSITE-ProRule" id="PRU00239"/>
    </source>
</evidence>
<feature type="domain" description="Calpain catalytic" evidence="4">
    <location>
        <begin position="188"/>
        <end position="479"/>
    </location>
</feature>
<evidence type="ECO:0000256" key="1">
    <source>
        <dbReference type="PIRSR" id="PIRSR622684-1"/>
    </source>
</evidence>
<feature type="compositionally biased region" description="Acidic residues" evidence="3">
    <location>
        <begin position="658"/>
        <end position="668"/>
    </location>
</feature>
<feature type="active site" evidence="1 2">
    <location>
        <position position="217"/>
    </location>
</feature>
<gene>
    <name evidence="5" type="ORF">QBC41DRAFT_320156</name>
</gene>